<dbReference type="GO" id="GO:0046872">
    <property type="term" value="F:metal ion binding"/>
    <property type="evidence" value="ECO:0007669"/>
    <property type="project" value="UniProtKB-UniRule"/>
</dbReference>
<dbReference type="GO" id="GO:0005524">
    <property type="term" value="F:ATP binding"/>
    <property type="evidence" value="ECO:0007669"/>
    <property type="project" value="UniProtKB-KW"/>
</dbReference>
<evidence type="ECO:0000259" key="20">
    <source>
        <dbReference type="PROSITE" id="PS51131"/>
    </source>
</evidence>
<dbReference type="GO" id="GO:0016887">
    <property type="term" value="F:ATP hydrolysis activity"/>
    <property type="evidence" value="ECO:0007669"/>
    <property type="project" value="InterPro"/>
</dbReference>
<evidence type="ECO:0000256" key="17">
    <source>
        <dbReference type="ARBA" id="ARBA00049360"/>
    </source>
</evidence>
<evidence type="ECO:0000256" key="1">
    <source>
        <dbReference type="ARBA" id="ARBA00001947"/>
    </source>
</evidence>
<evidence type="ECO:0000256" key="15">
    <source>
        <dbReference type="ARBA" id="ARBA00023242"/>
    </source>
</evidence>
<keyword evidence="22" id="KW-1185">Reference proteome</keyword>
<feature type="binding site" evidence="18">
    <location>
        <position position="675"/>
    </location>
    <ligand>
        <name>Zn(2+)</name>
        <dbReference type="ChEBI" id="CHEBI:29105"/>
    </ligand>
</feature>
<evidence type="ECO:0000256" key="19">
    <source>
        <dbReference type="SAM" id="Coils"/>
    </source>
</evidence>
<keyword evidence="16" id="KW-0469">Meiosis</keyword>
<dbReference type="SUPFAM" id="SSF52540">
    <property type="entry name" value="P-loop containing nucleoside triphosphate hydrolases"/>
    <property type="match status" value="1"/>
</dbReference>
<evidence type="ECO:0000256" key="3">
    <source>
        <dbReference type="ARBA" id="ARBA00004286"/>
    </source>
</evidence>
<keyword evidence="9" id="KW-0378">Hydrolase</keyword>
<dbReference type="GO" id="GO:0003691">
    <property type="term" value="F:double-stranded telomeric DNA binding"/>
    <property type="evidence" value="ECO:0007669"/>
    <property type="project" value="TreeGrafter"/>
</dbReference>
<dbReference type="GO" id="GO:0000794">
    <property type="term" value="C:condensed nuclear chromosome"/>
    <property type="evidence" value="ECO:0007669"/>
    <property type="project" value="TreeGrafter"/>
</dbReference>
<dbReference type="GO" id="GO:0000722">
    <property type="term" value="P:telomere maintenance via recombination"/>
    <property type="evidence" value="ECO:0007669"/>
    <property type="project" value="TreeGrafter"/>
</dbReference>
<dbReference type="GO" id="GO:0007004">
    <property type="term" value="P:telomere maintenance via telomerase"/>
    <property type="evidence" value="ECO:0007669"/>
    <property type="project" value="TreeGrafter"/>
</dbReference>
<dbReference type="InterPro" id="IPR038729">
    <property type="entry name" value="Rad50/SbcC_AAA"/>
</dbReference>
<dbReference type="AlphaFoldDB" id="A0AA36G901"/>
<keyword evidence="13 19" id="KW-0175">Coiled coil</keyword>
<evidence type="ECO:0000256" key="11">
    <source>
        <dbReference type="ARBA" id="ARBA00022840"/>
    </source>
</evidence>
<keyword evidence="6 18" id="KW-0479">Metal-binding</keyword>
<evidence type="ECO:0000256" key="12">
    <source>
        <dbReference type="ARBA" id="ARBA00022842"/>
    </source>
</evidence>
<comment type="catalytic activity">
    <reaction evidence="17">
        <text>ATP + H2O = ADP + phosphate + H(+)</text>
        <dbReference type="Rhea" id="RHEA:13065"/>
        <dbReference type="ChEBI" id="CHEBI:15377"/>
        <dbReference type="ChEBI" id="CHEBI:15378"/>
        <dbReference type="ChEBI" id="CHEBI:30616"/>
        <dbReference type="ChEBI" id="CHEBI:43474"/>
        <dbReference type="ChEBI" id="CHEBI:456216"/>
    </reaction>
</comment>
<dbReference type="Proteomes" id="UP001177023">
    <property type="component" value="Unassembled WGS sequence"/>
</dbReference>
<evidence type="ECO:0000256" key="5">
    <source>
        <dbReference type="ARBA" id="ARBA00022454"/>
    </source>
</evidence>
<evidence type="ECO:0000256" key="6">
    <source>
        <dbReference type="ARBA" id="ARBA00022723"/>
    </source>
</evidence>
<dbReference type="PROSITE" id="PS51131">
    <property type="entry name" value="ZN_HOOK"/>
    <property type="match status" value="1"/>
</dbReference>
<evidence type="ECO:0000256" key="2">
    <source>
        <dbReference type="ARBA" id="ARBA00004123"/>
    </source>
</evidence>
<accession>A0AA36G901</accession>
<evidence type="ECO:0000313" key="22">
    <source>
        <dbReference type="Proteomes" id="UP001177023"/>
    </source>
</evidence>
<comment type="subcellular location">
    <subcellularLocation>
        <location evidence="3">Chromosome</location>
    </subcellularLocation>
    <subcellularLocation>
        <location evidence="2">Nucleus</location>
    </subcellularLocation>
</comment>
<comment type="similarity">
    <text evidence="4">Belongs to the SMC family. RAD50 subfamily.</text>
</comment>
<dbReference type="InterPro" id="IPR013134">
    <property type="entry name" value="Zn_hook_RAD50"/>
</dbReference>
<gene>
    <name evidence="21" type="ORF">MSPICULIGERA_LOCUS15259</name>
</gene>
<dbReference type="Gene3D" id="3.40.50.300">
    <property type="entry name" value="P-loop containing nucleotide triphosphate hydrolases"/>
    <property type="match status" value="1"/>
</dbReference>
<evidence type="ECO:0000256" key="18">
    <source>
        <dbReference type="PROSITE-ProRule" id="PRU00471"/>
    </source>
</evidence>
<dbReference type="GO" id="GO:0030870">
    <property type="term" value="C:Mre11 complex"/>
    <property type="evidence" value="ECO:0007669"/>
    <property type="project" value="TreeGrafter"/>
</dbReference>
<protein>
    <recommendedName>
        <fullName evidence="20">Zinc-hook domain-containing protein</fullName>
    </recommendedName>
</protein>
<evidence type="ECO:0000256" key="16">
    <source>
        <dbReference type="ARBA" id="ARBA00023254"/>
    </source>
</evidence>
<feature type="coiled-coil region" evidence="19">
    <location>
        <begin position="316"/>
        <end position="350"/>
    </location>
</feature>
<feature type="coiled-coil region" evidence="19">
    <location>
        <begin position="388"/>
        <end position="537"/>
    </location>
</feature>
<feature type="non-terminal residue" evidence="21">
    <location>
        <position position="1"/>
    </location>
</feature>
<reference evidence="21" key="1">
    <citation type="submission" date="2023-06" db="EMBL/GenBank/DDBJ databases">
        <authorList>
            <person name="Delattre M."/>
        </authorList>
    </citation>
    <scope>NUCLEOTIDE SEQUENCE</scope>
    <source>
        <strain evidence="21">AF72</strain>
    </source>
</reference>
<feature type="coiled-coil region" evidence="19">
    <location>
        <begin position="184"/>
        <end position="263"/>
    </location>
</feature>
<dbReference type="PANTHER" id="PTHR18867">
    <property type="entry name" value="RAD50"/>
    <property type="match status" value="1"/>
</dbReference>
<dbReference type="GO" id="GO:0051880">
    <property type="term" value="F:G-quadruplex DNA binding"/>
    <property type="evidence" value="ECO:0007669"/>
    <property type="project" value="TreeGrafter"/>
</dbReference>
<keyword evidence="5" id="KW-0158">Chromosome</keyword>
<feature type="coiled-coil region" evidence="19">
    <location>
        <begin position="703"/>
        <end position="897"/>
    </location>
</feature>
<keyword evidence="12" id="KW-0460">Magnesium</keyword>
<dbReference type="InterPro" id="IPR027417">
    <property type="entry name" value="P-loop_NTPase"/>
</dbReference>
<feature type="domain" description="Zinc-hook" evidence="20">
    <location>
        <begin position="628"/>
        <end position="725"/>
    </location>
</feature>
<keyword evidence="14" id="KW-0234">DNA repair</keyword>
<keyword evidence="15" id="KW-0539">Nucleus</keyword>
<evidence type="ECO:0000313" key="21">
    <source>
        <dbReference type="EMBL" id="CAJ0576978.1"/>
    </source>
</evidence>
<comment type="caution">
    <text evidence="21">The sequence shown here is derived from an EMBL/GenBank/DDBJ whole genome shotgun (WGS) entry which is preliminary data.</text>
</comment>
<evidence type="ECO:0000256" key="10">
    <source>
        <dbReference type="ARBA" id="ARBA00022833"/>
    </source>
</evidence>
<proteinExistence type="inferred from homology"/>
<keyword evidence="8" id="KW-0227">DNA damage</keyword>
<dbReference type="GO" id="GO:0006302">
    <property type="term" value="P:double-strand break repair"/>
    <property type="evidence" value="ECO:0007669"/>
    <property type="project" value="InterPro"/>
</dbReference>
<evidence type="ECO:0000256" key="8">
    <source>
        <dbReference type="ARBA" id="ARBA00022763"/>
    </source>
</evidence>
<dbReference type="Pfam" id="PF04423">
    <property type="entry name" value="Rad50_zn_hook"/>
    <property type="match status" value="1"/>
</dbReference>
<dbReference type="GO" id="GO:0070192">
    <property type="term" value="P:chromosome organization involved in meiotic cell cycle"/>
    <property type="evidence" value="ECO:0007669"/>
    <property type="project" value="TreeGrafter"/>
</dbReference>
<evidence type="ECO:0000256" key="4">
    <source>
        <dbReference type="ARBA" id="ARBA00009439"/>
    </source>
</evidence>
<dbReference type="Pfam" id="PF13476">
    <property type="entry name" value="AAA_23"/>
    <property type="match status" value="1"/>
</dbReference>
<evidence type="ECO:0000256" key="14">
    <source>
        <dbReference type="ARBA" id="ARBA00023204"/>
    </source>
</evidence>
<sequence length="910" mass="103155">MAQLDSLLVQGIRAIGPDAEDAHVIKFQNPLTIIAGPNGSGKTTLIEALNFITTDTKPSGQYPAFIHNLEICGRPRVDGLVKLKFQSANGKQVTATKRLCLSRAPRTNKLTGKQEESTIVTEDVHGNKVSLSSKVADTKTEILNLFDVPSAILTNVIFCHQENSTWPLAEPKQVKEKFDAIFELSKYVKAVDKLRKLAKDENNELQVIYSDLKLLQSHFFDKKTKEREIAELKLRLQEYSNVLEMYNTKKTNAQEMLVQIREEKRLYQVMSVDIMRNEATLTSMRDKLTMFNVPDYPGSQLELQAEIERLERSPDFQNIAQRRAEIEVQMKKAAAERQKALQEREALDGRKIEMTAVIKQSEQCTEEIRRKVQEVCERFDFQIDGPFVQQIQAFLQKQNNELDKLKKSLGDEKGLLETTKDQAVSKAQQAKFELKAKSEHLEKTGEALDALKRKRQMISNGQEELESLQRRLAQLERQRDAFPRADAGAIDQLKQRRNGAQQKLLTTKAEHDNLLHLEEFEKALARATAKQGDEQRRFAELVRRHEADFGVFWPDDTPVFPVGDSVKELAADLKEQADELNATGQALEKTVQQERAAEHSRNNERSRLRQQISGLEEEISQLANGTVYSEVSAVLSTARERLKKARKQLGPLEAKSVLYDTWIEESEAKHGCPLCDRKFPSKAGYKDFVDKLSKLSISLPGESEQLARQVAELEQEETLLVNADAKGQNIEPLAAALRELEAQAEAGNRRLAEAERKLTELNKRRGSVTNRLDAINRLLLDVNMMDSLHGSLEAGKAEIDRLNRQLGGQSGARSLSDVKAEKVELEDEVNRLLLEEDRLQNEYNKVNQLAEEINRLQSRRLELGEGAANLAHFDVQIREKEQEGTQLREESAALRARIPDLRMAEAVGFF</sequence>
<feature type="coiled-coil region" evidence="19">
    <location>
        <begin position="563"/>
        <end position="655"/>
    </location>
</feature>
<keyword evidence="7" id="KW-0547">Nucleotide-binding</keyword>
<evidence type="ECO:0000256" key="9">
    <source>
        <dbReference type="ARBA" id="ARBA00022801"/>
    </source>
</evidence>
<evidence type="ECO:0000256" key="7">
    <source>
        <dbReference type="ARBA" id="ARBA00022741"/>
    </source>
</evidence>
<dbReference type="PANTHER" id="PTHR18867:SF12">
    <property type="entry name" value="DNA REPAIR PROTEIN RAD50"/>
    <property type="match status" value="1"/>
</dbReference>
<feature type="binding site" evidence="18">
    <location>
        <position position="672"/>
    </location>
    <ligand>
        <name>Zn(2+)</name>
        <dbReference type="ChEBI" id="CHEBI:29105"/>
    </ligand>
</feature>
<dbReference type="EMBL" id="CATQJA010002648">
    <property type="protein sequence ID" value="CAJ0576978.1"/>
    <property type="molecule type" value="Genomic_DNA"/>
</dbReference>
<evidence type="ECO:0000256" key="13">
    <source>
        <dbReference type="ARBA" id="ARBA00023054"/>
    </source>
</evidence>
<comment type="cofactor">
    <cofactor evidence="1">
        <name>Zn(2+)</name>
        <dbReference type="ChEBI" id="CHEBI:29105"/>
    </cofactor>
</comment>
<name>A0AA36G901_9BILA</name>
<keyword evidence="10 18" id="KW-0862">Zinc</keyword>
<keyword evidence="11" id="KW-0067">ATP-binding</keyword>
<organism evidence="21 22">
    <name type="scientific">Mesorhabditis spiculigera</name>
    <dbReference type="NCBI Taxonomy" id="96644"/>
    <lineage>
        <taxon>Eukaryota</taxon>
        <taxon>Metazoa</taxon>
        <taxon>Ecdysozoa</taxon>
        <taxon>Nematoda</taxon>
        <taxon>Chromadorea</taxon>
        <taxon>Rhabditida</taxon>
        <taxon>Rhabditina</taxon>
        <taxon>Rhabditomorpha</taxon>
        <taxon>Rhabditoidea</taxon>
        <taxon>Rhabditidae</taxon>
        <taxon>Mesorhabditinae</taxon>
        <taxon>Mesorhabditis</taxon>
    </lineage>
</organism>
<dbReference type="GO" id="GO:0043047">
    <property type="term" value="F:single-stranded telomeric DNA binding"/>
    <property type="evidence" value="ECO:0007669"/>
    <property type="project" value="TreeGrafter"/>
</dbReference>